<keyword evidence="5 7" id="KW-1133">Transmembrane helix</keyword>
<dbReference type="CDD" id="cd06261">
    <property type="entry name" value="TM_PBP2"/>
    <property type="match status" value="1"/>
</dbReference>
<feature type="transmembrane region" description="Helical" evidence="7">
    <location>
        <begin position="241"/>
        <end position="263"/>
    </location>
</feature>
<keyword evidence="4 7" id="KW-0812">Transmembrane</keyword>
<dbReference type="SUPFAM" id="SSF161098">
    <property type="entry name" value="MetI-like"/>
    <property type="match status" value="1"/>
</dbReference>
<feature type="transmembrane region" description="Helical" evidence="7">
    <location>
        <begin position="24"/>
        <end position="45"/>
    </location>
</feature>
<keyword evidence="2 7" id="KW-0813">Transport</keyword>
<keyword evidence="10" id="KW-1185">Reference proteome</keyword>
<dbReference type="Gene3D" id="1.10.3720.10">
    <property type="entry name" value="MetI-like"/>
    <property type="match status" value="1"/>
</dbReference>
<evidence type="ECO:0000256" key="4">
    <source>
        <dbReference type="ARBA" id="ARBA00022692"/>
    </source>
</evidence>
<evidence type="ECO:0000313" key="10">
    <source>
        <dbReference type="Proteomes" id="UP000198816"/>
    </source>
</evidence>
<evidence type="ECO:0000256" key="6">
    <source>
        <dbReference type="ARBA" id="ARBA00023136"/>
    </source>
</evidence>
<evidence type="ECO:0000256" key="3">
    <source>
        <dbReference type="ARBA" id="ARBA00022475"/>
    </source>
</evidence>
<dbReference type="InterPro" id="IPR035906">
    <property type="entry name" value="MetI-like_sf"/>
</dbReference>
<dbReference type="InterPro" id="IPR000515">
    <property type="entry name" value="MetI-like"/>
</dbReference>
<dbReference type="Proteomes" id="UP000198816">
    <property type="component" value="Unassembled WGS sequence"/>
</dbReference>
<dbReference type="STRING" id="1058.SAMN05421783_1476"/>
<evidence type="ECO:0000259" key="8">
    <source>
        <dbReference type="PROSITE" id="PS50928"/>
    </source>
</evidence>
<evidence type="ECO:0000256" key="5">
    <source>
        <dbReference type="ARBA" id="ARBA00022989"/>
    </source>
</evidence>
<proteinExistence type="inferred from homology"/>
<keyword evidence="6 7" id="KW-0472">Membrane</keyword>
<dbReference type="PANTHER" id="PTHR30151">
    <property type="entry name" value="ALKANE SULFONATE ABC TRANSPORTER-RELATED, MEMBRANE SUBUNIT"/>
    <property type="match status" value="1"/>
</dbReference>
<sequence>MTGEANYTGGVISRFTGHPALTRFAWGVAGVGILATLWFLAGVWLESNSSTASFAAFGLIPTLEAIPELLAAGKLQAASAASGYRLGLGLLIAIVIGVPIGIVMGRVKWFQEYSNSAFQFLRMISPLSWMPLAVLVFATWNGSIIFLIAIASVWPVMFATAAGLAKIDPNWFKVARNLGATPLQMLSNVIMPAIAFDVFSGIRLALGVAWIVLVPAEYLGVTSGLGYAIEDARETLTYNHLTALVLTIGVIGYVLDSILVVLINRYSWQRGGA</sequence>
<dbReference type="PROSITE" id="PS50928">
    <property type="entry name" value="ABC_TM1"/>
    <property type="match status" value="1"/>
</dbReference>
<evidence type="ECO:0000313" key="9">
    <source>
        <dbReference type="EMBL" id="SDX64539.1"/>
    </source>
</evidence>
<feature type="transmembrane region" description="Helical" evidence="7">
    <location>
        <begin position="144"/>
        <end position="165"/>
    </location>
</feature>
<dbReference type="GO" id="GO:0010438">
    <property type="term" value="P:cellular response to sulfur starvation"/>
    <property type="evidence" value="ECO:0007669"/>
    <property type="project" value="TreeGrafter"/>
</dbReference>
<evidence type="ECO:0000256" key="2">
    <source>
        <dbReference type="ARBA" id="ARBA00022448"/>
    </source>
</evidence>
<accession>A0A1H3DFR4</accession>
<dbReference type="PANTHER" id="PTHR30151:SF25">
    <property type="entry name" value="TAURINE TRANSPORT SYSTEM PERMEASE PROTEIN TAUC"/>
    <property type="match status" value="1"/>
</dbReference>
<dbReference type="GO" id="GO:0055085">
    <property type="term" value="P:transmembrane transport"/>
    <property type="evidence" value="ECO:0007669"/>
    <property type="project" value="InterPro"/>
</dbReference>
<dbReference type="OrthoDB" id="8138334at2"/>
<comment type="similarity">
    <text evidence="7">Belongs to the binding-protein-dependent transport system permease family.</text>
</comment>
<dbReference type="GO" id="GO:0005886">
    <property type="term" value="C:plasma membrane"/>
    <property type="evidence" value="ECO:0007669"/>
    <property type="project" value="UniProtKB-SubCell"/>
</dbReference>
<organism evidence="9 10">
    <name type="scientific">Thiocapsa roseopersicina</name>
    <dbReference type="NCBI Taxonomy" id="1058"/>
    <lineage>
        <taxon>Bacteria</taxon>
        <taxon>Pseudomonadati</taxon>
        <taxon>Pseudomonadota</taxon>
        <taxon>Gammaproteobacteria</taxon>
        <taxon>Chromatiales</taxon>
        <taxon>Chromatiaceae</taxon>
        <taxon>Thiocapsa</taxon>
    </lineage>
</organism>
<evidence type="ECO:0000256" key="1">
    <source>
        <dbReference type="ARBA" id="ARBA00004651"/>
    </source>
</evidence>
<gene>
    <name evidence="9" type="ORF">SAMN05421783_1476</name>
</gene>
<name>A0A1H3DFR4_THIRO</name>
<dbReference type="RefSeq" id="WP_093038398.1">
    <property type="nucleotide sequence ID" value="NZ_FNNZ01000047.1"/>
</dbReference>
<keyword evidence="3" id="KW-1003">Cell membrane</keyword>
<dbReference type="Pfam" id="PF00528">
    <property type="entry name" value="BPD_transp_1"/>
    <property type="match status" value="1"/>
</dbReference>
<feature type="transmembrane region" description="Helical" evidence="7">
    <location>
        <begin position="117"/>
        <end position="138"/>
    </location>
</feature>
<feature type="domain" description="ABC transmembrane type-1" evidence="8">
    <location>
        <begin position="79"/>
        <end position="259"/>
    </location>
</feature>
<evidence type="ECO:0000256" key="7">
    <source>
        <dbReference type="RuleBase" id="RU363032"/>
    </source>
</evidence>
<dbReference type="AlphaFoldDB" id="A0A1H3DFR4"/>
<reference evidence="10" key="1">
    <citation type="submission" date="2016-10" db="EMBL/GenBank/DDBJ databases">
        <authorList>
            <person name="Varghese N."/>
            <person name="Submissions S."/>
        </authorList>
    </citation>
    <scope>NUCLEOTIDE SEQUENCE [LARGE SCALE GENOMIC DNA]</scope>
    <source>
        <strain evidence="10">DSM 217</strain>
    </source>
</reference>
<comment type="subcellular location">
    <subcellularLocation>
        <location evidence="1 7">Cell membrane</location>
        <topology evidence="1 7">Multi-pass membrane protein</topology>
    </subcellularLocation>
</comment>
<feature type="transmembrane region" description="Helical" evidence="7">
    <location>
        <begin position="84"/>
        <end position="105"/>
    </location>
</feature>
<dbReference type="EMBL" id="FNNZ01000047">
    <property type="protein sequence ID" value="SDX64539.1"/>
    <property type="molecule type" value="Genomic_DNA"/>
</dbReference>
<protein>
    <submittedName>
        <fullName evidence="9">NitT/TauT family transport system permease protein</fullName>
    </submittedName>
</protein>